<gene>
    <name evidence="12" type="primary">cdaA</name>
    <name evidence="10" type="synonym">dacA</name>
    <name evidence="12" type="ORF">ABWT76_000858</name>
</gene>
<dbReference type="NCBIfam" id="TIGR00159">
    <property type="entry name" value="diadenylate cyclase CdaA"/>
    <property type="match status" value="1"/>
</dbReference>
<feature type="transmembrane region" description="Helical" evidence="10">
    <location>
        <begin position="34"/>
        <end position="50"/>
    </location>
</feature>
<keyword evidence="6 10" id="KW-0547">Nucleotide-binding</keyword>
<dbReference type="InterPro" id="IPR034701">
    <property type="entry name" value="CdaA"/>
</dbReference>
<dbReference type="Pfam" id="PF19293">
    <property type="entry name" value="CdaA_N"/>
    <property type="match status" value="1"/>
</dbReference>
<dbReference type="EC" id="2.7.7.85" evidence="10"/>
<dbReference type="PIRSF" id="PIRSF004793">
    <property type="entry name" value="UCP004793"/>
    <property type="match status" value="1"/>
</dbReference>
<dbReference type="InterPro" id="IPR050338">
    <property type="entry name" value="DisA"/>
</dbReference>
<sequence>MGYTWKQLLINPTWTQSLALQLAEIWQQWLKDPIDILLVVILTYMVLIIIGERRTLWMVRGFILLMVAAAVSTKLELRLLSFVLNNLVIGSAVAMAVLLQSEFRRLLEQLGKGELLQLFQSSRKAIPKSDSVIDQIVEAVKELSQNRTGALMILETSEPIDERDFSVPGVKLNAEVSKELLQTLFQTSTLLHDGAVLIREARIMAAGVILPLSDRKASRQLGTRHRAAMGITERVENCICVVVSEETGSISLAERGTLNRPLTSSKLKELLEARFSQSADREVVAPDLRQITRKLGSSGVALAVRLLRLPSSASSREKK</sequence>
<accession>A0AAU8JFM4</accession>
<feature type="transmembrane region" description="Helical" evidence="10">
    <location>
        <begin position="57"/>
        <end position="73"/>
    </location>
</feature>
<dbReference type="FunFam" id="3.40.1700.10:FF:000002">
    <property type="entry name" value="Diadenylate cyclase"/>
    <property type="match status" value="1"/>
</dbReference>
<comment type="catalytic activity">
    <reaction evidence="1 10">
        <text>2 ATP = 3',3'-c-di-AMP + 2 diphosphate</text>
        <dbReference type="Rhea" id="RHEA:35655"/>
        <dbReference type="ChEBI" id="CHEBI:30616"/>
        <dbReference type="ChEBI" id="CHEBI:33019"/>
        <dbReference type="ChEBI" id="CHEBI:71500"/>
        <dbReference type="EC" id="2.7.7.85"/>
    </reaction>
</comment>
<dbReference type="InterPro" id="IPR003390">
    <property type="entry name" value="DNA_integrity_scan_DisA_N"/>
</dbReference>
<keyword evidence="3 10" id="KW-0808">Transferase</keyword>
<keyword evidence="4 10" id="KW-0812">Transmembrane</keyword>
<evidence type="ECO:0000256" key="4">
    <source>
        <dbReference type="ARBA" id="ARBA00022692"/>
    </source>
</evidence>
<feature type="domain" description="DAC" evidence="11">
    <location>
        <begin position="100"/>
        <end position="264"/>
    </location>
</feature>
<evidence type="ECO:0000256" key="2">
    <source>
        <dbReference type="ARBA" id="ARBA00022475"/>
    </source>
</evidence>
<dbReference type="InterPro" id="IPR014046">
    <property type="entry name" value="C-di-AMP_synthase"/>
</dbReference>
<evidence type="ECO:0000256" key="8">
    <source>
        <dbReference type="ARBA" id="ARBA00022989"/>
    </source>
</evidence>
<feature type="transmembrane region" description="Helical" evidence="10">
    <location>
        <begin position="79"/>
        <end position="99"/>
    </location>
</feature>
<keyword evidence="7 10" id="KW-0067">ATP-binding</keyword>
<dbReference type="EMBL" id="CP159837">
    <property type="protein sequence ID" value="XCM38035.1"/>
    <property type="molecule type" value="Genomic_DNA"/>
</dbReference>
<dbReference type="PANTHER" id="PTHR34185:SF1">
    <property type="entry name" value="DIADENYLATE CYCLASE"/>
    <property type="match status" value="1"/>
</dbReference>
<comment type="function">
    <text evidence="10">Catalyzes the condensation of 2 ATP molecules into cyclic di-AMP (c-di-AMP), a second messenger used to regulate differing processes in different bacteria.</text>
</comment>
<dbReference type="PANTHER" id="PTHR34185">
    <property type="entry name" value="DIADENYLATE CYCLASE"/>
    <property type="match status" value="1"/>
</dbReference>
<evidence type="ECO:0000256" key="10">
    <source>
        <dbReference type="HAMAP-Rule" id="MF_01499"/>
    </source>
</evidence>
<evidence type="ECO:0000259" key="11">
    <source>
        <dbReference type="PROSITE" id="PS51794"/>
    </source>
</evidence>
<reference evidence="12" key="1">
    <citation type="submission" date="2024-07" db="EMBL/GenBank/DDBJ databases">
        <authorList>
            <person name="Kim Y.J."/>
            <person name="Jeong J.Y."/>
        </authorList>
    </citation>
    <scope>NUCLEOTIDE SEQUENCE</scope>
    <source>
        <strain evidence="12">GIHE-MW2</strain>
    </source>
</reference>
<keyword evidence="8 10" id="KW-1133">Transmembrane helix</keyword>
<name>A0AAU8JFM4_9CYAN</name>
<dbReference type="GO" id="GO:0004016">
    <property type="term" value="F:adenylate cyclase activity"/>
    <property type="evidence" value="ECO:0007669"/>
    <property type="project" value="UniProtKB-UniRule"/>
</dbReference>
<evidence type="ECO:0000256" key="7">
    <source>
        <dbReference type="ARBA" id="ARBA00022840"/>
    </source>
</evidence>
<dbReference type="Gene3D" id="3.40.1700.10">
    <property type="entry name" value="DNA integrity scanning protein, DisA, N-terminal domain"/>
    <property type="match status" value="1"/>
</dbReference>
<proteinExistence type="inferred from homology"/>
<dbReference type="InterPro" id="IPR045585">
    <property type="entry name" value="CdaA_N"/>
</dbReference>
<evidence type="ECO:0000256" key="5">
    <source>
        <dbReference type="ARBA" id="ARBA00022695"/>
    </source>
</evidence>
<dbReference type="GO" id="GO:0006171">
    <property type="term" value="P:cAMP biosynthetic process"/>
    <property type="evidence" value="ECO:0007669"/>
    <property type="project" value="InterPro"/>
</dbReference>
<keyword evidence="9 10" id="KW-0472">Membrane</keyword>
<protein>
    <recommendedName>
        <fullName evidence="10">Diadenylate cyclase</fullName>
        <shortName evidence="10">DAC</shortName>
        <ecNumber evidence="10">2.7.7.85</ecNumber>
    </recommendedName>
    <alternativeName>
        <fullName evidence="10">Cyclic-di-AMP synthase</fullName>
        <shortName evidence="10">c-di-AMP synthase</shortName>
    </alternativeName>
</protein>
<evidence type="ECO:0000256" key="9">
    <source>
        <dbReference type="ARBA" id="ARBA00023136"/>
    </source>
</evidence>
<keyword evidence="5 10" id="KW-0548">Nucleotidyltransferase</keyword>
<keyword evidence="2 10" id="KW-1003">Cell membrane</keyword>
<dbReference type="PROSITE" id="PS51794">
    <property type="entry name" value="DAC"/>
    <property type="match status" value="1"/>
</dbReference>
<dbReference type="InterPro" id="IPR036888">
    <property type="entry name" value="DNA_integrity_DisA_N_sf"/>
</dbReference>
<dbReference type="GO" id="GO:0005524">
    <property type="term" value="F:ATP binding"/>
    <property type="evidence" value="ECO:0007669"/>
    <property type="project" value="UniProtKB-UniRule"/>
</dbReference>
<dbReference type="HAMAP" id="MF_01499">
    <property type="entry name" value="DacA"/>
    <property type="match status" value="1"/>
</dbReference>
<dbReference type="RefSeq" id="WP_054467718.1">
    <property type="nucleotide sequence ID" value="NZ_CP159837.1"/>
</dbReference>
<evidence type="ECO:0000256" key="3">
    <source>
        <dbReference type="ARBA" id="ARBA00022679"/>
    </source>
</evidence>
<dbReference type="Pfam" id="PF02457">
    <property type="entry name" value="DAC"/>
    <property type="match status" value="1"/>
</dbReference>
<comment type="subunit">
    <text evidence="10">Probably a homodimer.</text>
</comment>
<dbReference type="SUPFAM" id="SSF143597">
    <property type="entry name" value="YojJ-like"/>
    <property type="match status" value="1"/>
</dbReference>
<comment type="caution">
    <text evidence="10">Lacks conserved residue(s) required for the propagation of feature annotation.</text>
</comment>
<evidence type="ECO:0000256" key="1">
    <source>
        <dbReference type="ARBA" id="ARBA00000877"/>
    </source>
</evidence>
<dbReference type="AlphaFoldDB" id="A0AAU8JFM4"/>
<organism evidence="12">
    <name type="scientific">Planktothricoides raciborskii GIHE-MW2</name>
    <dbReference type="NCBI Taxonomy" id="2792601"/>
    <lineage>
        <taxon>Bacteria</taxon>
        <taxon>Bacillati</taxon>
        <taxon>Cyanobacteriota</taxon>
        <taxon>Cyanophyceae</taxon>
        <taxon>Oscillatoriophycideae</taxon>
        <taxon>Oscillatoriales</taxon>
        <taxon>Oscillatoriaceae</taxon>
        <taxon>Planktothricoides</taxon>
    </lineage>
</organism>
<evidence type="ECO:0000313" key="12">
    <source>
        <dbReference type="EMBL" id="XCM38035.1"/>
    </source>
</evidence>
<comment type="similarity">
    <text evidence="10">Belongs to the adenylate cyclase family. DacA/CdaA subfamily.</text>
</comment>
<evidence type="ECO:0000256" key="6">
    <source>
        <dbReference type="ARBA" id="ARBA00022741"/>
    </source>
</evidence>
<dbReference type="GO" id="GO:0106408">
    <property type="term" value="F:diadenylate cyclase activity"/>
    <property type="evidence" value="ECO:0007669"/>
    <property type="project" value="UniProtKB-EC"/>
</dbReference>